<comment type="caution">
    <text evidence="1">The sequence shown here is derived from an EMBL/GenBank/DDBJ whole genome shotgun (WGS) entry which is preliminary data.</text>
</comment>
<protein>
    <recommendedName>
        <fullName evidence="2">DUF4292 domain-containing protein</fullName>
    </recommendedName>
</protein>
<accession>A0A5J4T1A6</accession>
<dbReference type="InterPro" id="IPR025634">
    <property type="entry name" value="DUF4292"/>
</dbReference>
<sequence>MIKPIKNLFLSLLCVLLLGACGGSRSVLSGEKTPRFLSSKLQLTIPYQSDLVTLSGTMKMISGEYIQLSLLMPMFHSEIVRIDITPNEILFVDRMNKRYVRAAESDINALLTRRVNFGKIEKLLHNAALSGEKAIITTKDLNLKSPYEAKLYLYDFSTASLTIVPTKVSERYKPVALDELLKFLLNL</sequence>
<proteinExistence type="predicted"/>
<dbReference type="EMBL" id="SNRY01000014">
    <property type="protein sequence ID" value="KAA6351421.1"/>
    <property type="molecule type" value="Genomic_DNA"/>
</dbReference>
<dbReference type="AlphaFoldDB" id="A0A5J4T1A6"/>
<gene>
    <name evidence="1" type="ORF">EZS27_001230</name>
</gene>
<dbReference type="PROSITE" id="PS51257">
    <property type="entry name" value="PROKAR_LIPOPROTEIN"/>
    <property type="match status" value="1"/>
</dbReference>
<reference evidence="1" key="1">
    <citation type="submission" date="2019-03" db="EMBL/GenBank/DDBJ databases">
        <title>Single cell metagenomics reveals metabolic interactions within the superorganism composed of flagellate Streblomastix strix and complex community of Bacteroidetes bacteria on its surface.</title>
        <authorList>
            <person name="Treitli S.C."/>
            <person name="Kolisko M."/>
            <person name="Husnik F."/>
            <person name="Keeling P."/>
            <person name="Hampl V."/>
        </authorList>
    </citation>
    <scope>NUCLEOTIDE SEQUENCE</scope>
    <source>
        <strain evidence="1">STM</strain>
    </source>
</reference>
<organism evidence="1">
    <name type="scientific">termite gut metagenome</name>
    <dbReference type="NCBI Taxonomy" id="433724"/>
    <lineage>
        <taxon>unclassified sequences</taxon>
        <taxon>metagenomes</taxon>
        <taxon>organismal metagenomes</taxon>
    </lineage>
</organism>
<name>A0A5J4T1A6_9ZZZZ</name>
<dbReference type="Pfam" id="PF14125">
    <property type="entry name" value="DUF4292"/>
    <property type="match status" value="1"/>
</dbReference>
<evidence type="ECO:0000313" key="1">
    <source>
        <dbReference type="EMBL" id="KAA6351421.1"/>
    </source>
</evidence>
<evidence type="ECO:0008006" key="2">
    <source>
        <dbReference type="Google" id="ProtNLM"/>
    </source>
</evidence>